<protein>
    <submittedName>
        <fullName evidence="3">Uncharacterized protein</fullName>
    </submittedName>
</protein>
<keyword evidence="4" id="KW-1185">Reference proteome</keyword>
<accession>A0A0V0R2C0</accession>
<feature type="coiled-coil region" evidence="1">
    <location>
        <begin position="150"/>
        <end position="177"/>
    </location>
</feature>
<evidence type="ECO:0000256" key="2">
    <source>
        <dbReference type="SAM" id="MobiDB-lite"/>
    </source>
</evidence>
<keyword evidence="1" id="KW-0175">Coiled coil</keyword>
<evidence type="ECO:0000313" key="4">
    <source>
        <dbReference type="Proteomes" id="UP000054937"/>
    </source>
</evidence>
<dbReference type="Proteomes" id="UP000054937">
    <property type="component" value="Unassembled WGS sequence"/>
</dbReference>
<evidence type="ECO:0000313" key="3">
    <source>
        <dbReference type="EMBL" id="KRX08670.1"/>
    </source>
</evidence>
<organism evidence="3 4">
    <name type="scientific">Pseudocohnilembus persalinus</name>
    <name type="common">Ciliate</name>
    <dbReference type="NCBI Taxonomy" id="266149"/>
    <lineage>
        <taxon>Eukaryota</taxon>
        <taxon>Sar</taxon>
        <taxon>Alveolata</taxon>
        <taxon>Ciliophora</taxon>
        <taxon>Intramacronucleata</taxon>
        <taxon>Oligohymenophorea</taxon>
        <taxon>Scuticociliatia</taxon>
        <taxon>Philasterida</taxon>
        <taxon>Pseudocohnilembidae</taxon>
        <taxon>Pseudocohnilembus</taxon>
    </lineage>
</organism>
<comment type="caution">
    <text evidence="3">The sequence shown here is derived from an EMBL/GenBank/DDBJ whole genome shotgun (WGS) entry which is preliminary data.</text>
</comment>
<feature type="compositionally biased region" description="Low complexity" evidence="2">
    <location>
        <begin position="64"/>
        <end position="75"/>
    </location>
</feature>
<name>A0A0V0R2C0_PSEPJ</name>
<dbReference type="EMBL" id="LDAU01000059">
    <property type="protein sequence ID" value="KRX08670.1"/>
    <property type="molecule type" value="Genomic_DNA"/>
</dbReference>
<evidence type="ECO:0000256" key="1">
    <source>
        <dbReference type="SAM" id="Coils"/>
    </source>
</evidence>
<feature type="compositionally biased region" description="Basic residues" evidence="2">
    <location>
        <begin position="54"/>
        <end position="63"/>
    </location>
</feature>
<gene>
    <name evidence="3" type="ORF">PPERSA_07482</name>
</gene>
<dbReference type="AlphaFoldDB" id="A0A0V0R2C0"/>
<feature type="region of interest" description="Disordered" evidence="2">
    <location>
        <begin position="52"/>
        <end position="99"/>
    </location>
</feature>
<sequence>MDQIQEEHLNIYKQIDEKHIQEFLQKFMKIEELQENLKKHHYQSNHVLYEKVQKHQKNQKKQKQQGSSQKFKQYQPFLSHSHSKHKKINSQSQSPTLKYADNHLIKTSRNLEKSQSKEKYKNKQQISLDQLNNKNFNIPQKSNKIVSSKLKIVNNQMGELEQNQQKYKNNHSHHQKRRQVIESYISDNDNLFNKQEKQSYKNQDNDDNMYKTIKAVDNFMTITTQLGRAKQWH</sequence>
<reference evidence="3 4" key="1">
    <citation type="journal article" date="2015" name="Sci. Rep.">
        <title>Genome of the facultative scuticociliatosis pathogen Pseudocohnilembus persalinus provides insight into its virulence through horizontal gene transfer.</title>
        <authorList>
            <person name="Xiong J."/>
            <person name="Wang G."/>
            <person name="Cheng J."/>
            <person name="Tian M."/>
            <person name="Pan X."/>
            <person name="Warren A."/>
            <person name="Jiang C."/>
            <person name="Yuan D."/>
            <person name="Miao W."/>
        </authorList>
    </citation>
    <scope>NUCLEOTIDE SEQUENCE [LARGE SCALE GENOMIC DNA]</scope>
    <source>
        <strain evidence="3">36N120E</strain>
    </source>
</reference>
<proteinExistence type="predicted"/>
<dbReference type="InParanoid" id="A0A0V0R2C0"/>